<name>A0A173XXW6_9FIRM</name>
<gene>
    <name evidence="1" type="ORF">ERS852406_00358</name>
</gene>
<evidence type="ECO:0000313" key="2">
    <source>
        <dbReference type="Proteomes" id="UP000095706"/>
    </source>
</evidence>
<sequence length="957" mass="113018">MGIILEKSKLIFDELVGTSSFDDVFKNSIRDYYTYGFKSYDQNIKGSQSVKDRWKIFSKILGEKWYFEKRKKGRNQIVLKTMPSGTDNPVDDFYFLHNLSKIGDYLNYLLDMDRRSTFNGETKDLPVSQDELYSVEGNAGTQNLENTNLVEYAIISNWIEKLQDKMVTENEPDGDTDDPIRLNRQLNIWSVHTRFMPASYKDKYANLSNRTEYLYSLGVIGDLRDNPEQRNKWLEKQWRAWRDKDSDGDNSVFKKYFSSETSEKANHFWYKSPLTMAMICDTEDSCLFTEKFLEMCEFFSQYYPLGEVGTILSERCSIKKGQTEKEIFRFKHNYVQKTLYDYNMIDILTAIENGYLCALQYSHGTNLKACEELIIPLEIRISVSNGREYVLYYHILERRIKALRLEFIDKITLYSHVDSMSKVKRTVTKTGKKKSVQEEKLFDIKIDETDLVKQVALANKMLPYIWGTDVHDCIVDEEWESRLISFEVPVSINSETEQFIKNRVIKERRIEKQDHIITIFPTKELRNWIRSFYLRVTKPEKIPVSLLDIDGDVNAMWNVYFNKRILNGDEGEEYKKNTDKKYIEESFSVNGDIVSETEGHGALFNELFSWYSIVLANSVLSIDGEHTVDCNLKEELNRVLDYYTDEEQEWVKNELYEYILESELVDGKGKVRFNVPKIDYLYDLLPITKIEVRWLLSVLDDPLARVFLSPEQINAVRKCLSCAPFKVEKLQIDAINYFDRYNIEGRISKGKKHIAQKGRVNEKDLFHIRALYRAIVNEQKVHIVYRNWEGKKRHATCAPVRIEYSRRDDVFRVWYVHVQNAESKIGIINIPRIVRVEELVGECFDLKEQRKILDKLYDKTMTSIQIEFYQGIKNLPDRILTEFSLWKKKCVYDPLSYKFTMILYYSALDEKEILIRLLSYGPYIRVIASEDNYILSEIQDRIKKQREIIRDREFEIG</sequence>
<dbReference type="PROSITE" id="PS52050">
    <property type="entry name" value="WYL"/>
    <property type="match status" value="1"/>
</dbReference>
<dbReference type="RefSeq" id="WP_055226054.1">
    <property type="nucleotide sequence ID" value="NZ_CAXSRP010000018.1"/>
</dbReference>
<proteinExistence type="predicted"/>
<dbReference type="Proteomes" id="UP000095706">
    <property type="component" value="Unassembled WGS sequence"/>
</dbReference>
<protein>
    <submittedName>
        <fullName evidence="1">Uncharacterized protein</fullName>
    </submittedName>
</protein>
<accession>A0A173XXW6</accession>
<dbReference type="EMBL" id="CYYV01000002">
    <property type="protein sequence ID" value="CUN55697.1"/>
    <property type="molecule type" value="Genomic_DNA"/>
</dbReference>
<dbReference type="AlphaFoldDB" id="A0A173XXW6"/>
<reference evidence="1 2" key="1">
    <citation type="submission" date="2015-09" db="EMBL/GenBank/DDBJ databases">
        <authorList>
            <consortium name="Pathogen Informatics"/>
        </authorList>
    </citation>
    <scope>NUCLEOTIDE SEQUENCE [LARGE SCALE GENOMIC DNA]</scope>
    <source>
        <strain evidence="1 2">2789STDY5608849</strain>
    </source>
</reference>
<organism evidence="1 2">
    <name type="scientific">Fusicatenibacter saccharivorans</name>
    <dbReference type="NCBI Taxonomy" id="1150298"/>
    <lineage>
        <taxon>Bacteria</taxon>
        <taxon>Bacillati</taxon>
        <taxon>Bacillota</taxon>
        <taxon>Clostridia</taxon>
        <taxon>Lachnospirales</taxon>
        <taxon>Lachnospiraceae</taxon>
        <taxon>Fusicatenibacter</taxon>
    </lineage>
</organism>
<evidence type="ECO:0000313" key="1">
    <source>
        <dbReference type="EMBL" id="CUN55697.1"/>
    </source>
</evidence>